<evidence type="ECO:0000313" key="8">
    <source>
        <dbReference type="Proteomes" id="UP001316803"/>
    </source>
</evidence>
<dbReference type="Gene3D" id="3.30.930.10">
    <property type="entry name" value="Bira Bifunctional Protein, Domain 2"/>
    <property type="match status" value="1"/>
</dbReference>
<dbReference type="PROSITE" id="PS51733">
    <property type="entry name" value="BPL_LPL_CATALYTIC"/>
    <property type="match status" value="1"/>
</dbReference>
<evidence type="ECO:0000256" key="2">
    <source>
        <dbReference type="ARBA" id="ARBA00005085"/>
    </source>
</evidence>
<feature type="region of interest" description="Disordered" evidence="5">
    <location>
        <begin position="495"/>
        <end position="531"/>
    </location>
</feature>
<comment type="pathway">
    <text evidence="2">Protein modification; protein lipoylation via exogenous pathway; protein N(6)-(lipoyl)lysine from lipoate: step 2/2.</text>
</comment>
<keyword evidence="8" id="KW-1185">Reference proteome</keyword>
<comment type="similarity">
    <text evidence="3">Belongs to the LplA family.</text>
</comment>
<dbReference type="GO" id="GO:0009249">
    <property type="term" value="P:protein lipoylation"/>
    <property type="evidence" value="ECO:0007669"/>
    <property type="project" value="InterPro"/>
</dbReference>
<evidence type="ECO:0000313" key="7">
    <source>
        <dbReference type="EMBL" id="KAK5958803.1"/>
    </source>
</evidence>
<evidence type="ECO:0000256" key="4">
    <source>
        <dbReference type="ARBA" id="ARBA00015925"/>
    </source>
</evidence>
<evidence type="ECO:0000256" key="3">
    <source>
        <dbReference type="ARBA" id="ARBA00008242"/>
    </source>
</evidence>
<dbReference type="Proteomes" id="UP001316803">
    <property type="component" value="Unassembled WGS sequence"/>
</dbReference>
<dbReference type="PANTHER" id="PTHR12561:SF3">
    <property type="entry name" value="LIPOYLTRANSFERASE 1, MITOCHONDRIAL"/>
    <property type="match status" value="1"/>
</dbReference>
<comment type="function">
    <text evidence="1">Catalyzes both the ATP-dependent activation of exogenously supplied lipoate to lipoyl-AMP and the transfer of the activated lipoyl onto the lipoyl domains of lipoate-dependent enzymes.</text>
</comment>
<dbReference type="Pfam" id="PF21948">
    <property type="entry name" value="LplA-B_cat"/>
    <property type="match status" value="1"/>
</dbReference>
<name>A0AAN8EMZ6_9EURO</name>
<comment type="caution">
    <text evidence="7">The sequence shown here is derived from an EMBL/GenBank/DDBJ whole genome shotgun (WGS) entry which is preliminary data.</text>
</comment>
<dbReference type="PANTHER" id="PTHR12561">
    <property type="entry name" value="LIPOATE-PROTEIN LIGASE"/>
    <property type="match status" value="1"/>
</dbReference>
<evidence type="ECO:0000256" key="5">
    <source>
        <dbReference type="SAM" id="MobiDB-lite"/>
    </source>
</evidence>
<accession>A0AAN8EMZ6</accession>
<evidence type="ECO:0000256" key="1">
    <source>
        <dbReference type="ARBA" id="ARBA00003253"/>
    </source>
</evidence>
<feature type="compositionally biased region" description="Basic and acidic residues" evidence="5">
    <location>
        <begin position="508"/>
        <end position="517"/>
    </location>
</feature>
<gene>
    <name evidence="7" type="ORF">OHC33_000646</name>
</gene>
<dbReference type="EMBL" id="JAKLMC020000001">
    <property type="protein sequence ID" value="KAK5958803.1"/>
    <property type="molecule type" value="Genomic_DNA"/>
</dbReference>
<protein>
    <recommendedName>
        <fullName evidence="4">Putative lipoate-protein ligase A</fullName>
    </recommendedName>
</protein>
<dbReference type="GO" id="GO:0005739">
    <property type="term" value="C:mitochondrion"/>
    <property type="evidence" value="ECO:0007669"/>
    <property type="project" value="TreeGrafter"/>
</dbReference>
<evidence type="ECO:0000259" key="6">
    <source>
        <dbReference type="PROSITE" id="PS51733"/>
    </source>
</evidence>
<reference evidence="7 8" key="1">
    <citation type="submission" date="2022-12" db="EMBL/GenBank/DDBJ databases">
        <title>Genomic features and morphological characterization of a novel Knufia sp. strain isolated from spacecraft assembly facility.</title>
        <authorList>
            <person name="Teixeira M."/>
            <person name="Chander A.M."/>
            <person name="Stajich J.E."/>
            <person name="Venkateswaran K."/>
        </authorList>
    </citation>
    <scope>NUCLEOTIDE SEQUENCE [LARGE SCALE GENOMIC DNA]</scope>
    <source>
        <strain evidence="7 8">FJI-L2-BK-P2</strain>
    </source>
</reference>
<dbReference type="InterPro" id="IPR004143">
    <property type="entry name" value="BPL_LPL_catalytic"/>
</dbReference>
<proteinExistence type="inferred from homology"/>
<feature type="domain" description="BPL/LPL catalytic" evidence="6">
    <location>
        <begin position="105"/>
        <end position="328"/>
    </location>
</feature>
<dbReference type="AlphaFoldDB" id="A0AAN8EMZ6"/>
<dbReference type="GO" id="GO:0017118">
    <property type="term" value="F:lipoyltransferase activity"/>
    <property type="evidence" value="ECO:0007669"/>
    <property type="project" value="TreeGrafter"/>
</dbReference>
<dbReference type="InterPro" id="IPR004562">
    <property type="entry name" value="LipoylTrfase_LipoateP_Ligase"/>
</dbReference>
<organism evidence="7 8">
    <name type="scientific">Knufia fluminis</name>
    <dbReference type="NCBI Taxonomy" id="191047"/>
    <lineage>
        <taxon>Eukaryota</taxon>
        <taxon>Fungi</taxon>
        <taxon>Dikarya</taxon>
        <taxon>Ascomycota</taxon>
        <taxon>Pezizomycotina</taxon>
        <taxon>Eurotiomycetes</taxon>
        <taxon>Chaetothyriomycetidae</taxon>
        <taxon>Chaetothyriales</taxon>
        <taxon>Trichomeriaceae</taxon>
        <taxon>Knufia</taxon>
    </lineage>
</organism>
<dbReference type="InterPro" id="IPR045864">
    <property type="entry name" value="aa-tRNA-synth_II/BPL/LPL"/>
</dbReference>
<sequence length="531" mass="59561">MLAGALPHASKHRTSHVIHQLVPARADQHLSPLQYGYPVQCNALLNGCWKEQTRRSTTSSTAGKGNVLPHIREFTTRYPLSIFRSLSSNPYHNLAIENYLLKQSEPNSRILFTYTNRPCVVFGRNQNPWLECNIAKVQEGLPWDKADWAAVAATEQSRNVSKPEDGKSVALDLVRRRSGGGTVIHDVGNLNFSFIVPNDKDFTRDKHAWLVVSVLQDYQQAHRGREGVKPLFDKVRVNERHDIVMTQLLRDEPGGEALEYKASGSAFKLTRGRALHHGTLLHSSPNAGRSDQGDAHRSTFSALLSSPVKPYLEAKGVSSVRSPVHNLFQVNGPDQRWELASDLEAALRSTFESLYDKHNVPCIEVGDEDCQHNVNKEIYDDVQEMMTDEWRFCQTPTFEYSSTHGQQNTKLQFQVKHGIIQSPKLDNADKSLTGAKVLADLEGKKLHEIQCWDKFVPGRLKAHSANITEHLATVFPKIRLAKAEDRLPAADGIIEEKSARKTAPGSDVIKRQSREGNIEVEEQGENVVIER</sequence>
<dbReference type="SUPFAM" id="SSF55681">
    <property type="entry name" value="Class II aaRS and biotin synthetases"/>
    <property type="match status" value="1"/>
</dbReference>